<dbReference type="InterPro" id="IPR050738">
    <property type="entry name" value="Sulfatase"/>
</dbReference>
<evidence type="ECO:0000256" key="4">
    <source>
        <dbReference type="SAM" id="SignalP"/>
    </source>
</evidence>
<dbReference type="CDD" id="cd16025">
    <property type="entry name" value="PAS_like"/>
    <property type="match status" value="1"/>
</dbReference>
<protein>
    <submittedName>
        <fullName evidence="6">Sulfatase</fullName>
    </submittedName>
</protein>
<dbReference type="AlphaFoldDB" id="D2R321"/>
<proteinExistence type="inferred from homology"/>
<sequence precursor="true">MQRFVASTLALLLAIALVTKAAVAQEATAARPNIILILVDDMGFSDLGCYGSEIPTPHIDSLAAGGIRFSQFYNTGRCCPTRTSLLTGLYSHQAGIGHMTDNQGVPSYQGYLNDRCITLGNLLQSAGYFTAHTGKWHVGSGNLARLPLQRGFDRFYGVPEGGGFYMQPRRGRNVYEGNDVIYSADKLPPADWYSTDAWTDYGLRYIDEAIAAKKPYFLYLAHNAPHFPLQASPADIARFRGKYRAGWDALRQSRHAKQKEMIPALSKTELTARDATIDAWDALDEKQKEELDLRYALYVAVMARLDDSVGRLIAGLKERKTFDNTLILYCSDNGASDEGGLYGKFGTGEPGTADSDVFIGRAWAGLSNTPFRYYKKNSHEGGISTPLIAHWPAGIQARGEWRRQVGHVIDFMPTLAEVAGATYPTQHNERMIQPMEGQSFAHTFAKEEAHPRTLFWEHEGHAAIRAPEWKLVRAGAQGKWELYRAADSRTEINDVASEHPEVVKQLTTEWQAWAKRVGAKPFAGTPMELPGKKKGKGKAKAKSVAE</sequence>
<dbReference type="STRING" id="530564.Psta_4104"/>
<feature type="compositionally biased region" description="Basic residues" evidence="3">
    <location>
        <begin position="532"/>
        <end position="546"/>
    </location>
</feature>
<dbReference type="HOGENOM" id="CLU_006332_11_1_0"/>
<dbReference type="eggNOG" id="COG3119">
    <property type="taxonomic scope" value="Bacteria"/>
</dbReference>
<dbReference type="SUPFAM" id="SSF53649">
    <property type="entry name" value="Alkaline phosphatase-like"/>
    <property type="match status" value="1"/>
</dbReference>
<feature type="domain" description="Sulfatase N-terminal" evidence="5">
    <location>
        <begin position="32"/>
        <end position="421"/>
    </location>
</feature>
<dbReference type="Gene3D" id="3.30.1120.10">
    <property type="match status" value="1"/>
</dbReference>
<dbReference type="Pfam" id="PF00884">
    <property type="entry name" value="Sulfatase"/>
    <property type="match status" value="1"/>
</dbReference>
<dbReference type="InterPro" id="IPR017850">
    <property type="entry name" value="Alkaline_phosphatase_core_sf"/>
</dbReference>
<evidence type="ECO:0000313" key="7">
    <source>
        <dbReference type="Proteomes" id="UP000001887"/>
    </source>
</evidence>
<name>D2R321_PIRSD</name>
<keyword evidence="4" id="KW-0732">Signal</keyword>
<evidence type="ECO:0000313" key="6">
    <source>
        <dbReference type="EMBL" id="ADB18754.1"/>
    </source>
</evidence>
<keyword evidence="7" id="KW-1185">Reference proteome</keyword>
<organism evidence="6 7">
    <name type="scientific">Pirellula staleyi (strain ATCC 27377 / DSM 6068 / ICPB 4128)</name>
    <name type="common">Pirella staleyi</name>
    <dbReference type="NCBI Taxonomy" id="530564"/>
    <lineage>
        <taxon>Bacteria</taxon>
        <taxon>Pseudomonadati</taxon>
        <taxon>Planctomycetota</taxon>
        <taxon>Planctomycetia</taxon>
        <taxon>Pirellulales</taxon>
        <taxon>Pirellulaceae</taxon>
        <taxon>Pirellula</taxon>
    </lineage>
</organism>
<dbReference type="KEGG" id="psl:Psta_4104"/>
<evidence type="ECO:0000256" key="1">
    <source>
        <dbReference type="ARBA" id="ARBA00008779"/>
    </source>
</evidence>
<reference evidence="6 7" key="1">
    <citation type="journal article" date="2009" name="Stand. Genomic Sci.">
        <title>Complete genome sequence of Pirellula staleyi type strain (ATCC 27377).</title>
        <authorList>
            <person name="Clum A."/>
            <person name="Tindall B.J."/>
            <person name="Sikorski J."/>
            <person name="Ivanova N."/>
            <person name="Mavrommatis K."/>
            <person name="Lucas S."/>
            <person name="Glavina del Rio T."/>
            <person name="Nolan M."/>
            <person name="Chen F."/>
            <person name="Tice H."/>
            <person name="Pitluck S."/>
            <person name="Cheng J.F."/>
            <person name="Chertkov O."/>
            <person name="Brettin T."/>
            <person name="Han C."/>
            <person name="Detter J.C."/>
            <person name="Kuske C."/>
            <person name="Bruce D."/>
            <person name="Goodwin L."/>
            <person name="Ovchinikova G."/>
            <person name="Pati A."/>
            <person name="Mikhailova N."/>
            <person name="Chen A."/>
            <person name="Palaniappan K."/>
            <person name="Land M."/>
            <person name="Hauser L."/>
            <person name="Chang Y.J."/>
            <person name="Jeffries C.D."/>
            <person name="Chain P."/>
            <person name="Rohde M."/>
            <person name="Goker M."/>
            <person name="Bristow J."/>
            <person name="Eisen J.A."/>
            <person name="Markowitz V."/>
            <person name="Hugenholtz P."/>
            <person name="Kyrpides N.C."/>
            <person name="Klenk H.P."/>
            <person name="Lapidus A."/>
        </authorList>
    </citation>
    <scope>NUCLEOTIDE SEQUENCE [LARGE SCALE GENOMIC DNA]</scope>
    <source>
        <strain evidence="7">ATCC 27377 / DSM 6068 / ICPB 4128</strain>
    </source>
</reference>
<dbReference type="OrthoDB" id="9783154at2"/>
<feature type="signal peptide" evidence="4">
    <location>
        <begin position="1"/>
        <end position="21"/>
    </location>
</feature>
<dbReference type="PANTHER" id="PTHR42693">
    <property type="entry name" value="ARYLSULFATASE FAMILY MEMBER"/>
    <property type="match status" value="1"/>
</dbReference>
<evidence type="ECO:0000259" key="5">
    <source>
        <dbReference type="Pfam" id="PF00884"/>
    </source>
</evidence>
<dbReference type="GO" id="GO:0004065">
    <property type="term" value="F:arylsulfatase activity"/>
    <property type="evidence" value="ECO:0007669"/>
    <property type="project" value="TreeGrafter"/>
</dbReference>
<keyword evidence="2" id="KW-0378">Hydrolase</keyword>
<gene>
    <name evidence="6" type="ordered locus">Psta_4104</name>
</gene>
<evidence type="ECO:0000256" key="2">
    <source>
        <dbReference type="ARBA" id="ARBA00022801"/>
    </source>
</evidence>
<dbReference type="Gene3D" id="3.40.720.10">
    <property type="entry name" value="Alkaline Phosphatase, subunit A"/>
    <property type="match status" value="1"/>
</dbReference>
<feature type="chain" id="PRO_5003035408" evidence="4">
    <location>
        <begin position="22"/>
        <end position="546"/>
    </location>
</feature>
<dbReference type="PANTHER" id="PTHR42693:SF53">
    <property type="entry name" value="ENDO-4-O-SULFATASE"/>
    <property type="match status" value="1"/>
</dbReference>
<evidence type="ECO:0000256" key="3">
    <source>
        <dbReference type="SAM" id="MobiDB-lite"/>
    </source>
</evidence>
<dbReference type="Proteomes" id="UP000001887">
    <property type="component" value="Chromosome"/>
</dbReference>
<dbReference type="InterPro" id="IPR000917">
    <property type="entry name" value="Sulfatase_N"/>
</dbReference>
<accession>D2R321</accession>
<dbReference type="EMBL" id="CP001848">
    <property type="protein sequence ID" value="ADB18754.1"/>
    <property type="molecule type" value="Genomic_DNA"/>
</dbReference>
<feature type="region of interest" description="Disordered" evidence="3">
    <location>
        <begin position="521"/>
        <end position="546"/>
    </location>
</feature>
<comment type="similarity">
    <text evidence="1">Belongs to the sulfatase family.</text>
</comment>
<dbReference type="FunFam" id="3.40.720.10:FF:000047">
    <property type="entry name" value="Arylsulfatase"/>
    <property type="match status" value="1"/>
</dbReference>